<dbReference type="AlphaFoldDB" id="A0AAV1RXE0"/>
<feature type="region of interest" description="Disordered" evidence="1">
    <location>
        <begin position="63"/>
        <end position="121"/>
    </location>
</feature>
<protein>
    <submittedName>
        <fullName evidence="2">Uncharacterized protein</fullName>
    </submittedName>
</protein>
<keyword evidence="3" id="KW-1185">Reference proteome</keyword>
<organism evidence="2 3">
    <name type="scientific">Dovyalis caffra</name>
    <dbReference type="NCBI Taxonomy" id="77055"/>
    <lineage>
        <taxon>Eukaryota</taxon>
        <taxon>Viridiplantae</taxon>
        <taxon>Streptophyta</taxon>
        <taxon>Embryophyta</taxon>
        <taxon>Tracheophyta</taxon>
        <taxon>Spermatophyta</taxon>
        <taxon>Magnoliopsida</taxon>
        <taxon>eudicotyledons</taxon>
        <taxon>Gunneridae</taxon>
        <taxon>Pentapetalae</taxon>
        <taxon>rosids</taxon>
        <taxon>fabids</taxon>
        <taxon>Malpighiales</taxon>
        <taxon>Salicaceae</taxon>
        <taxon>Flacourtieae</taxon>
        <taxon>Dovyalis</taxon>
    </lineage>
</organism>
<name>A0AAV1RXE0_9ROSI</name>
<comment type="caution">
    <text evidence="2">The sequence shown here is derived from an EMBL/GenBank/DDBJ whole genome shotgun (WGS) entry which is preliminary data.</text>
</comment>
<accession>A0AAV1RXE0</accession>
<gene>
    <name evidence="2" type="ORF">DCAF_LOCUS16432</name>
</gene>
<evidence type="ECO:0000313" key="3">
    <source>
        <dbReference type="Proteomes" id="UP001314170"/>
    </source>
</evidence>
<evidence type="ECO:0000313" key="2">
    <source>
        <dbReference type="EMBL" id="CAK7341733.1"/>
    </source>
</evidence>
<dbReference type="Proteomes" id="UP001314170">
    <property type="component" value="Unassembled WGS sequence"/>
</dbReference>
<reference evidence="2 3" key="1">
    <citation type="submission" date="2024-01" db="EMBL/GenBank/DDBJ databases">
        <authorList>
            <person name="Waweru B."/>
        </authorList>
    </citation>
    <scope>NUCLEOTIDE SEQUENCE [LARGE SCALE GENOMIC DNA]</scope>
</reference>
<proteinExistence type="predicted"/>
<dbReference type="EMBL" id="CAWUPB010001160">
    <property type="protein sequence ID" value="CAK7341733.1"/>
    <property type="molecule type" value="Genomic_DNA"/>
</dbReference>
<evidence type="ECO:0000256" key="1">
    <source>
        <dbReference type="SAM" id="MobiDB-lite"/>
    </source>
</evidence>
<sequence length="121" mass="13782">MSPRRPLVHLSLARYRCNLNVVGKVFRLEYDDYSLNKDSDLSKKETGSYVEVANHEYVDEAKTTLEEHSDGKDISPSEYIIQDEDVDQTATHVDRSVDDRLDEESVDSVLDTKPSKVMSNS</sequence>
<feature type="compositionally biased region" description="Basic and acidic residues" evidence="1">
    <location>
        <begin position="63"/>
        <end position="75"/>
    </location>
</feature>